<organism evidence="17 18">
    <name type="scientific">Exocentrus adspersus</name>
    <dbReference type="NCBI Taxonomy" id="1586481"/>
    <lineage>
        <taxon>Eukaryota</taxon>
        <taxon>Metazoa</taxon>
        <taxon>Ecdysozoa</taxon>
        <taxon>Arthropoda</taxon>
        <taxon>Hexapoda</taxon>
        <taxon>Insecta</taxon>
        <taxon>Pterygota</taxon>
        <taxon>Neoptera</taxon>
        <taxon>Endopterygota</taxon>
        <taxon>Coleoptera</taxon>
        <taxon>Polyphaga</taxon>
        <taxon>Cucujiformia</taxon>
        <taxon>Chrysomeloidea</taxon>
        <taxon>Cerambycidae</taxon>
        <taxon>Lamiinae</taxon>
        <taxon>Acanthocinini</taxon>
        <taxon>Exocentrus</taxon>
    </lineage>
</organism>
<name>A0AAV8WB01_9CUCU</name>
<keyword evidence="12" id="KW-1015">Disulfide bond</keyword>
<dbReference type="SMART" id="SM00631">
    <property type="entry name" value="Zn_pept"/>
    <property type="match status" value="1"/>
</dbReference>
<keyword evidence="11" id="KW-0482">Metalloprotease</keyword>
<dbReference type="FunFam" id="3.40.630.10:FF:000040">
    <property type="entry name" value="zinc carboxypeptidase"/>
    <property type="match status" value="1"/>
</dbReference>
<evidence type="ECO:0000256" key="3">
    <source>
        <dbReference type="ARBA" id="ARBA00005988"/>
    </source>
</evidence>
<dbReference type="GO" id="GO:0004181">
    <property type="term" value="F:metallocarboxypeptidase activity"/>
    <property type="evidence" value="ECO:0007669"/>
    <property type="project" value="InterPro"/>
</dbReference>
<evidence type="ECO:0000256" key="5">
    <source>
        <dbReference type="ARBA" id="ARBA00022645"/>
    </source>
</evidence>
<comment type="caution">
    <text evidence="17">The sequence shown here is derived from an EMBL/GenBank/DDBJ whole genome shotgun (WGS) entry which is preliminary data.</text>
</comment>
<keyword evidence="18" id="KW-1185">Reference proteome</keyword>
<dbReference type="Pfam" id="PF00246">
    <property type="entry name" value="Peptidase_M14"/>
    <property type="match status" value="1"/>
</dbReference>
<dbReference type="SUPFAM" id="SSF53187">
    <property type="entry name" value="Zn-dependent exopeptidases"/>
    <property type="match status" value="1"/>
</dbReference>
<keyword evidence="8 15" id="KW-0732">Signal</keyword>
<sequence length="467" mass="52113">MSRSVLLVLVCLFFVVAKVGGRASSPLEEDILIFENAGTPYIIEEIVAEEPAPILKSTNTDGLNGNVTEEEAPQGRILYKGSQLWKAYIDTAEKIAVLVRLRDQNDITMWGGNTTSIDILVKPASVEKVRTSLNQANLKYEVMIEDLQKAIDEENPPEEQESDDRRGHRLTWQSYHRLEDIHGYLDYMAQTYPDLCSVRTIGNSVQGRPIKLLKISNGHPGNKAIWIDGGIHAREWISPATVTYIINHIVLNYESEPRYMNGVDWYIAPVLNPDGYEYSHTTDRLWRKNRGRSGYCTGTDLNRNFGYKWGGQGASKNPCAETYGGSRAFSEPETAAIQRFITGTRAQWKAYISFHSYGQYILYPWGYNRVVPPDHKDLETVGRQAAAAIRSVSGSSYRVGPAANTLYPAAGGSDDWAKGTVGIKYAYTIELRDNGRYGFVLPASYIDPSAKEALAAVRVIAQAVERI</sequence>
<dbReference type="SUPFAM" id="SSF54897">
    <property type="entry name" value="Protease propeptides/inhibitors"/>
    <property type="match status" value="1"/>
</dbReference>
<evidence type="ECO:0000256" key="7">
    <source>
        <dbReference type="ARBA" id="ARBA00022723"/>
    </source>
</evidence>
<comment type="similarity">
    <text evidence="3 14">Belongs to the peptidase M14 family.</text>
</comment>
<dbReference type="EMBL" id="JANEYG010000005">
    <property type="protein sequence ID" value="KAJ8923362.1"/>
    <property type="molecule type" value="Genomic_DNA"/>
</dbReference>
<evidence type="ECO:0000256" key="6">
    <source>
        <dbReference type="ARBA" id="ARBA00022670"/>
    </source>
</evidence>
<evidence type="ECO:0000313" key="17">
    <source>
        <dbReference type="EMBL" id="KAJ8923362.1"/>
    </source>
</evidence>
<evidence type="ECO:0000259" key="16">
    <source>
        <dbReference type="PROSITE" id="PS52035"/>
    </source>
</evidence>
<feature type="signal peptide" evidence="15">
    <location>
        <begin position="1"/>
        <end position="21"/>
    </location>
</feature>
<keyword evidence="6" id="KW-0645">Protease</keyword>
<evidence type="ECO:0000256" key="2">
    <source>
        <dbReference type="ARBA" id="ARBA00004613"/>
    </source>
</evidence>
<evidence type="ECO:0000256" key="1">
    <source>
        <dbReference type="ARBA" id="ARBA00001947"/>
    </source>
</evidence>
<protein>
    <recommendedName>
        <fullName evidence="16">Peptidase M14 domain-containing protein</fullName>
    </recommendedName>
</protein>
<dbReference type="GO" id="GO:0006508">
    <property type="term" value="P:proteolysis"/>
    <property type="evidence" value="ECO:0007669"/>
    <property type="project" value="UniProtKB-KW"/>
</dbReference>
<comment type="function">
    <text evidence="13">Involved in the digestion of the blood meal.</text>
</comment>
<dbReference type="InterPro" id="IPR000834">
    <property type="entry name" value="Peptidase_M14"/>
</dbReference>
<evidence type="ECO:0000256" key="12">
    <source>
        <dbReference type="ARBA" id="ARBA00023157"/>
    </source>
</evidence>
<dbReference type="Proteomes" id="UP001159042">
    <property type="component" value="Unassembled WGS sequence"/>
</dbReference>
<dbReference type="Gene3D" id="3.40.630.10">
    <property type="entry name" value="Zn peptidases"/>
    <property type="match status" value="1"/>
</dbReference>
<dbReference type="PANTHER" id="PTHR11705">
    <property type="entry name" value="PROTEASE FAMILY M14 CARBOXYPEPTIDASE A,B"/>
    <property type="match status" value="1"/>
</dbReference>
<dbReference type="InterPro" id="IPR036990">
    <property type="entry name" value="M14A-like_propep"/>
</dbReference>
<dbReference type="GO" id="GO:0008270">
    <property type="term" value="F:zinc ion binding"/>
    <property type="evidence" value="ECO:0007669"/>
    <property type="project" value="InterPro"/>
</dbReference>
<evidence type="ECO:0000313" key="18">
    <source>
        <dbReference type="Proteomes" id="UP001159042"/>
    </source>
</evidence>
<evidence type="ECO:0000256" key="8">
    <source>
        <dbReference type="ARBA" id="ARBA00022729"/>
    </source>
</evidence>
<keyword evidence="9" id="KW-0378">Hydrolase</keyword>
<feature type="active site" description="Proton donor/acceptor" evidence="14">
    <location>
        <position position="430"/>
    </location>
</feature>
<dbReference type="InterPro" id="IPR057246">
    <property type="entry name" value="CARBOXYPEPT_ZN_1"/>
</dbReference>
<evidence type="ECO:0000256" key="11">
    <source>
        <dbReference type="ARBA" id="ARBA00023049"/>
    </source>
</evidence>
<feature type="domain" description="Peptidase M14" evidence="16">
    <location>
        <begin position="174"/>
        <end position="464"/>
    </location>
</feature>
<dbReference type="PROSITE" id="PS00132">
    <property type="entry name" value="CARBOXYPEPT_ZN_1"/>
    <property type="match status" value="1"/>
</dbReference>
<dbReference type="InterPro" id="IPR003146">
    <property type="entry name" value="M14A_act_pep"/>
</dbReference>
<evidence type="ECO:0000256" key="15">
    <source>
        <dbReference type="SAM" id="SignalP"/>
    </source>
</evidence>
<dbReference type="GO" id="GO:0005615">
    <property type="term" value="C:extracellular space"/>
    <property type="evidence" value="ECO:0007669"/>
    <property type="project" value="TreeGrafter"/>
</dbReference>
<reference evidence="17 18" key="1">
    <citation type="journal article" date="2023" name="Insect Mol. Biol.">
        <title>Genome sequencing provides insights into the evolution of gene families encoding plant cell wall-degrading enzymes in longhorned beetles.</title>
        <authorList>
            <person name="Shin N.R."/>
            <person name="Okamura Y."/>
            <person name="Kirsch R."/>
            <person name="Pauchet Y."/>
        </authorList>
    </citation>
    <scope>NUCLEOTIDE SEQUENCE [LARGE SCALE GENOMIC DNA]</scope>
    <source>
        <strain evidence="17">EAD_L_NR</strain>
    </source>
</reference>
<dbReference type="PROSITE" id="PS52035">
    <property type="entry name" value="PEPTIDASE_M14"/>
    <property type="match status" value="1"/>
</dbReference>
<dbReference type="PANTHER" id="PTHR11705:SF91">
    <property type="entry name" value="FI01817P-RELATED"/>
    <property type="match status" value="1"/>
</dbReference>
<comment type="cofactor">
    <cofactor evidence="1">
        <name>Zn(2+)</name>
        <dbReference type="ChEBI" id="CHEBI:29105"/>
    </cofactor>
</comment>
<dbReference type="PRINTS" id="PR00765">
    <property type="entry name" value="CRBOXYPTASEA"/>
</dbReference>
<proteinExistence type="inferred from homology"/>
<evidence type="ECO:0000256" key="9">
    <source>
        <dbReference type="ARBA" id="ARBA00022801"/>
    </source>
</evidence>
<evidence type="ECO:0000256" key="4">
    <source>
        <dbReference type="ARBA" id="ARBA00022525"/>
    </source>
</evidence>
<evidence type="ECO:0000256" key="14">
    <source>
        <dbReference type="PROSITE-ProRule" id="PRU01379"/>
    </source>
</evidence>
<keyword evidence="5" id="KW-0121">Carboxypeptidase</keyword>
<gene>
    <name evidence="17" type="ORF">NQ315_001920</name>
</gene>
<keyword evidence="4" id="KW-0964">Secreted</keyword>
<evidence type="ECO:0000256" key="10">
    <source>
        <dbReference type="ARBA" id="ARBA00022833"/>
    </source>
</evidence>
<dbReference type="AlphaFoldDB" id="A0AAV8WB01"/>
<keyword evidence="7" id="KW-0479">Metal-binding</keyword>
<dbReference type="Gene3D" id="3.30.70.340">
    <property type="entry name" value="Metallocarboxypeptidase-like"/>
    <property type="match status" value="1"/>
</dbReference>
<dbReference type="CDD" id="cd03860">
    <property type="entry name" value="M14_CP_A-B_like"/>
    <property type="match status" value="1"/>
</dbReference>
<keyword evidence="10" id="KW-0862">Zinc</keyword>
<comment type="subcellular location">
    <subcellularLocation>
        <location evidence="2">Secreted</location>
    </subcellularLocation>
</comment>
<evidence type="ECO:0000256" key="13">
    <source>
        <dbReference type="ARBA" id="ARBA00057299"/>
    </source>
</evidence>
<feature type="chain" id="PRO_5044023926" description="Peptidase M14 domain-containing protein" evidence="15">
    <location>
        <begin position="22"/>
        <end position="467"/>
    </location>
</feature>
<accession>A0AAV8WB01</accession>
<dbReference type="Pfam" id="PF02244">
    <property type="entry name" value="Propep_M14"/>
    <property type="match status" value="1"/>
</dbReference>